<dbReference type="GO" id="GO:0046872">
    <property type="term" value="F:metal ion binding"/>
    <property type="evidence" value="ECO:0007669"/>
    <property type="project" value="UniProtKB-KW"/>
</dbReference>
<dbReference type="InterPro" id="IPR050765">
    <property type="entry name" value="Riboflavin_Biosynth_HTPR"/>
</dbReference>
<dbReference type="SUPFAM" id="SSF53597">
    <property type="entry name" value="Dihydrofolate reductase-like"/>
    <property type="match status" value="1"/>
</dbReference>
<comment type="catalytic activity">
    <reaction evidence="9">
        <text>2,5-diamino-6-hydroxy-4-(5-phosphoribosylamino)-pyrimidine + H2O + H(+) = 5-amino-6-(5-phospho-D-ribosylamino)uracil + NH4(+)</text>
        <dbReference type="Rhea" id="RHEA:21868"/>
        <dbReference type="ChEBI" id="CHEBI:15377"/>
        <dbReference type="ChEBI" id="CHEBI:15378"/>
        <dbReference type="ChEBI" id="CHEBI:28938"/>
        <dbReference type="ChEBI" id="CHEBI:58453"/>
        <dbReference type="ChEBI" id="CHEBI:58614"/>
        <dbReference type="EC" id="3.5.4.26"/>
    </reaction>
</comment>
<evidence type="ECO:0000256" key="7">
    <source>
        <dbReference type="ARBA" id="ARBA00023002"/>
    </source>
</evidence>
<evidence type="ECO:0000313" key="14">
    <source>
        <dbReference type="EMBL" id="MBC6993236.1"/>
    </source>
</evidence>
<keyword evidence="6 9" id="KW-0521">NADP</keyword>
<name>A0A923T748_9BACT</name>
<evidence type="ECO:0000256" key="2">
    <source>
        <dbReference type="ARBA" id="ARBA00004882"/>
    </source>
</evidence>
<evidence type="ECO:0000256" key="8">
    <source>
        <dbReference type="ARBA" id="ARBA00023268"/>
    </source>
</evidence>
<dbReference type="Pfam" id="PF01872">
    <property type="entry name" value="RibD_C"/>
    <property type="match status" value="1"/>
</dbReference>
<evidence type="ECO:0000256" key="11">
    <source>
        <dbReference type="PIRSR" id="PIRSR006769-2"/>
    </source>
</evidence>
<dbReference type="Gene3D" id="3.40.430.10">
    <property type="entry name" value="Dihydrofolate Reductase, subunit A"/>
    <property type="match status" value="1"/>
</dbReference>
<feature type="binding site" evidence="11">
    <location>
        <position position="175"/>
    </location>
    <ligand>
        <name>NADP(+)</name>
        <dbReference type="ChEBI" id="CHEBI:58349"/>
    </ligand>
</feature>
<comment type="pathway">
    <text evidence="3 9">Cofactor biosynthesis; riboflavin biosynthesis; 5-amino-6-(D-ribitylamino)uracil from GTP: step 3/4.</text>
</comment>
<dbReference type="PANTHER" id="PTHR38011:SF7">
    <property type="entry name" value="2,5-DIAMINO-6-RIBOSYLAMINO-4(3H)-PYRIMIDINONE 5'-PHOSPHATE REDUCTASE"/>
    <property type="match status" value="1"/>
</dbReference>
<dbReference type="GO" id="GO:0008835">
    <property type="term" value="F:diaminohydroxyphosphoribosylaminopyrimidine deaminase activity"/>
    <property type="evidence" value="ECO:0007669"/>
    <property type="project" value="UniProtKB-EC"/>
</dbReference>
<dbReference type="AlphaFoldDB" id="A0A923T748"/>
<evidence type="ECO:0000256" key="10">
    <source>
        <dbReference type="PIRSR" id="PIRSR006769-1"/>
    </source>
</evidence>
<evidence type="ECO:0000256" key="1">
    <source>
        <dbReference type="ARBA" id="ARBA00002151"/>
    </source>
</evidence>
<feature type="binding site" evidence="11">
    <location>
        <position position="212"/>
    </location>
    <ligand>
        <name>substrate</name>
    </ligand>
</feature>
<keyword evidence="9 12" id="KW-0862">Zinc</keyword>
<comment type="cofactor">
    <cofactor evidence="9 12">
        <name>Zn(2+)</name>
        <dbReference type="ChEBI" id="CHEBI:29105"/>
    </cofactor>
    <text evidence="9 12">Binds 1 zinc ion.</text>
</comment>
<comment type="similarity">
    <text evidence="4 9">In the N-terminal section; belongs to the cytidine and deoxycytidylate deaminase family.</text>
</comment>
<dbReference type="PANTHER" id="PTHR38011">
    <property type="entry name" value="DIHYDROFOLATE REDUCTASE FAMILY PROTEIN (AFU_ORTHOLOGUE AFUA_8G06820)"/>
    <property type="match status" value="1"/>
</dbReference>
<feature type="binding site" evidence="11">
    <location>
        <position position="209"/>
    </location>
    <ligand>
        <name>substrate</name>
    </ligand>
</feature>
<dbReference type="NCBIfam" id="TIGR00326">
    <property type="entry name" value="eubact_ribD"/>
    <property type="match status" value="1"/>
</dbReference>
<comment type="pathway">
    <text evidence="2 9">Cofactor biosynthesis; riboflavin biosynthesis; 5-amino-6-(D-ribitylamino)uracil from GTP: step 2/4.</text>
</comment>
<feature type="binding site" evidence="11">
    <location>
        <position position="205"/>
    </location>
    <ligand>
        <name>NADP(+)</name>
        <dbReference type="ChEBI" id="CHEBI:58349"/>
    </ligand>
</feature>
<keyword evidence="9" id="KW-0686">Riboflavin biosynthesis</keyword>
<feature type="binding site" evidence="12">
    <location>
        <position position="79"/>
    </location>
    <ligand>
        <name>Zn(2+)</name>
        <dbReference type="ChEBI" id="CHEBI:29105"/>
        <note>catalytic</note>
    </ligand>
</feature>
<dbReference type="InterPro" id="IPR016193">
    <property type="entry name" value="Cytidine_deaminase-like"/>
</dbReference>
<dbReference type="EC" id="3.5.4.26" evidence="9"/>
<sequence length="348" mass="37908">MTDQDYLLRCAQLAELADARVRDNPRVGAVLVHADRIIGEGYHQRAGEAHAEVNCLASVRPADRPLIPASTLYISLEPCYVTGRTGACVDVIRREKIPTVVFAQRDTTTGAGGQSVALLREAGITVREYPAFAPTLAPNAHRRVFTQLGRPFVLLKFAQSADGFLRPANRQQKYWLTNPISRRLVHRWRANTSAILVGGRTVVEDDPALTTRLFPGPHPQPVIVDPRDRTTGRERIFRGEGPSPLLFSGLPRPSLEVTQYAIGPDLSTGALAQVLGKLYERGFGHVTVEGGSALLQAFCTAGCWDEARVFTTPHRFGTGLPAPQLPASAAALRHEWIGSDLLTVFTPG</sequence>
<evidence type="ECO:0000313" key="15">
    <source>
        <dbReference type="Proteomes" id="UP000650081"/>
    </source>
</evidence>
<dbReference type="InterPro" id="IPR004794">
    <property type="entry name" value="Eubact_RibD"/>
</dbReference>
<dbReference type="GO" id="GO:0009231">
    <property type="term" value="P:riboflavin biosynthetic process"/>
    <property type="evidence" value="ECO:0007669"/>
    <property type="project" value="UniProtKB-KW"/>
</dbReference>
<dbReference type="EMBL" id="JACSIT010000061">
    <property type="protein sequence ID" value="MBC6993236.1"/>
    <property type="molecule type" value="Genomic_DNA"/>
</dbReference>
<dbReference type="PIRSF" id="PIRSF006769">
    <property type="entry name" value="RibD"/>
    <property type="match status" value="1"/>
</dbReference>
<keyword evidence="9 12" id="KW-0479">Metal-binding</keyword>
<comment type="catalytic activity">
    <reaction evidence="9">
        <text>5-amino-6-(5-phospho-D-ribitylamino)uracil + NADP(+) = 5-amino-6-(5-phospho-D-ribosylamino)uracil + NADPH + H(+)</text>
        <dbReference type="Rhea" id="RHEA:17845"/>
        <dbReference type="ChEBI" id="CHEBI:15378"/>
        <dbReference type="ChEBI" id="CHEBI:57783"/>
        <dbReference type="ChEBI" id="CHEBI:58349"/>
        <dbReference type="ChEBI" id="CHEBI:58421"/>
        <dbReference type="ChEBI" id="CHEBI:58453"/>
        <dbReference type="EC" id="1.1.1.193"/>
    </reaction>
</comment>
<protein>
    <recommendedName>
        <fullName evidence="9">Riboflavin biosynthesis protein RibD</fullName>
    </recommendedName>
    <domain>
        <recommendedName>
            <fullName evidence="9">Diaminohydroxyphosphoribosylaminopyrimidine deaminase</fullName>
            <shortName evidence="9">DRAP deaminase</shortName>
            <ecNumber evidence="9">3.5.4.26</ecNumber>
        </recommendedName>
        <alternativeName>
            <fullName evidence="9">Riboflavin-specific deaminase</fullName>
        </alternativeName>
    </domain>
    <domain>
        <recommendedName>
            <fullName evidence="9">5-amino-6-(5-phosphoribosylamino)uracil reductase</fullName>
            <ecNumber evidence="9">1.1.1.193</ecNumber>
        </recommendedName>
        <alternativeName>
            <fullName evidence="9">HTP reductase</fullName>
        </alternativeName>
    </domain>
</protein>
<comment type="function">
    <text evidence="1 9">Converts 2,5-diamino-6-(ribosylamino)-4(3h)-pyrimidinone 5'-phosphate into 5-amino-6-(ribosylamino)-2,4(1h,3h)-pyrimidinedione 5'-phosphate.</text>
</comment>
<dbReference type="PROSITE" id="PS51747">
    <property type="entry name" value="CYT_DCMP_DEAMINASES_2"/>
    <property type="match status" value="1"/>
</dbReference>
<reference evidence="14" key="1">
    <citation type="submission" date="2020-08" db="EMBL/GenBank/DDBJ databases">
        <title>Lewinella bacteria from marine environments.</title>
        <authorList>
            <person name="Zhong Y."/>
        </authorList>
    </citation>
    <scope>NUCLEOTIDE SEQUENCE</scope>
    <source>
        <strain evidence="14">KCTC 42187</strain>
    </source>
</reference>
<evidence type="ECO:0000256" key="6">
    <source>
        <dbReference type="ARBA" id="ARBA00022857"/>
    </source>
</evidence>
<evidence type="ECO:0000259" key="13">
    <source>
        <dbReference type="PROSITE" id="PS51747"/>
    </source>
</evidence>
<evidence type="ECO:0000256" key="4">
    <source>
        <dbReference type="ARBA" id="ARBA00005259"/>
    </source>
</evidence>
<comment type="similarity">
    <text evidence="5 9">In the C-terminal section; belongs to the HTP reductase family.</text>
</comment>
<keyword evidence="7 9" id="KW-0560">Oxidoreductase</keyword>
<dbReference type="Gene3D" id="3.40.140.10">
    <property type="entry name" value="Cytidine Deaminase, domain 2"/>
    <property type="match status" value="1"/>
</dbReference>
<feature type="binding site" evidence="11">
    <location>
        <begin position="291"/>
        <end position="297"/>
    </location>
    <ligand>
        <name>NADP(+)</name>
        <dbReference type="ChEBI" id="CHEBI:58349"/>
    </ligand>
</feature>
<comment type="caution">
    <text evidence="14">The sequence shown here is derived from an EMBL/GenBank/DDBJ whole genome shotgun (WGS) entry which is preliminary data.</text>
</comment>
<dbReference type="SUPFAM" id="SSF53927">
    <property type="entry name" value="Cytidine deaminase-like"/>
    <property type="match status" value="1"/>
</dbReference>
<evidence type="ECO:0000256" key="3">
    <source>
        <dbReference type="ARBA" id="ARBA00004910"/>
    </source>
</evidence>
<dbReference type="Pfam" id="PF00383">
    <property type="entry name" value="dCMP_cyt_deam_1"/>
    <property type="match status" value="1"/>
</dbReference>
<dbReference type="Proteomes" id="UP000650081">
    <property type="component" value="Unassembled WGS sequence"/>
</dbReference>
<gene>
    <name evidence="14" type="primary">ribD</name>
    <name evidence="14" type="ORF">H9S92_03615</name>
</gene>
<organism evidence="14 15">
    <name type="scientific">Neolewinella lacunae</name>
    <dbReference type="NCBI Taxonomy" id="1517758"/>
    <lineage>
        <taxon>Bacteria</taxon>
        <taxon>Pseudomonadati</taxon>
        <taxon>Bacteroidota</taxon>
        <taxon>Saprospiria</taxon>
        <taxon>Saprospirales</taxon>
        <taxon>Lewinellaceae</taxon>
        <taxon>Neolewinella</taxon>
    </lineage>
</organism>
<keyword evidence="15" id="KW-1185">Reference proteome</keyword>
<feature type="active site" description="Proton donor" evidence="10">
    <location>
        <position position="52"/>
    </location>
</feature>
<feature type="binding site" evidence="12">
    <location>
        <position position="88"/>
    </location>
    <ligand>
        <name>Zn(2+)</name>
        <dbReference type="ChEBI" id="CHEBI:29105"/>
        <note>catalytic</note>
    </ligand>
</feature>
<dbReference type="InterPro" id="IPR002734">
    <property type="entry name" value="RibDG_C"/>
</dbReference>
<evidence type="ECO:0000256" key="12">
    <source>
        <dbReference type="PIRSR" id="PIRSR006769-3"/>
    </source>
</evidence>
<dbReference type="GO" id="GO:0008703">
    <property type="term" value="F:5-amino-6-(5-phosphoribosylamino)uracil reductase activity"/>
    <property type="evidence" value="ECO:0007669"/>
    <property type="project" value="UniProtKB-EC"/>
</dbReference>
<proteinExistence type="inferred from homology"/>
<feature type="domain" description="CMP/dCMP-type deaminase" evidence="13">
    <location>
        <begin position="3"/>
        <end position="126"/>
    </location>
</feature>
<feature type="binding site" evidence="11">
    <location>
        <position position="189"/>
    </location>
    <ligand>
        <name>substrate</name>
    </ligand>
</feature>
<evidence type="ECO:0000256" key="9">
    <source>
        <dbReference type="PIRNR" id="PIRNR006769"/>
    </source>
</evidence>
<dbReference type="InterPro" id="IPR024072">
    <property type="entry name" value="DHFR-like_dom_sf"/>
</dbReference>
<dbReference type="RefSeq" id="WP_187465353.1">
    <property type="nucleotide sequence ID" value="NZ_JACSIT010000061.1"/>
</dbReference>
<feature type="binding site" evidence="11">
    <location>
        <position position="289"/>
    </location>
    <ligand>
        <name>substrate</name>
    </ligand>
</feature>
<evidence type="ECO:0000256" key="5">
    <source>
        <dbReference type="ARBA" id="ARBA00007417"/>
    </source>
</evidence>
<keyword evidence="8" id="KW-0511">Multifunctional enzyme</keyword>
<accession>A0A923T748</accession>
<feature type="binding site" evidence="11">
    <location>
        <position position="201"/>
    </location>
    <ligand>
        <name>NADP(+)</name>
        <dbReference type="ChEBI" id="CHEBI:58349"/>
    </ligand>
</feature>
<keyword evidence="9 14" id="KW-0378">Hydrolase</keyword>
<feature type="binding site" evidence="11">
    <location>
        <position position="158"/>
    </location>
    <ligand>
        <name>NADP(+)</name>
        <dbReference type="ChEBI" id="CHEBI:58349"/>
    </ligand>
</feature>
<dbReference type="EC" id="1.1.1.193" evidence="9"/>
<dbReference type="InterPro" id="IPR002125">
    <property type="entry name" value="CMP_dCMP_dom"/>
</dbReference>
<feature type="binding site" evidence="12">
    <location>
        <position position="50"/>
    </location>
    <ligand>
        <name>Zn(2+)</name>
        <dbReference type="ChEBI" id="CHEBI:29105"/>
        <note>catalytic</note>
    </ligand>
</feature>